<protein>
    <submittedName>
        <fullName evidence="2">Glycosyltransferase family 2 protein</fullName>
    </submittedName>
</protein>
<dbReference type="PANTHER" id="PTHR43685:SF12">
    <property type="entry name" value="GLYCOSYL TRANSFERASE FAMILY 2"/>
    <property type="match status" value="1"/>
</dbReference>
<dbReference type="Gene3D" id="3.90.550.10">
    <property type="entry name" value="Spore Coat Polysaccharide Biosynthesis Protein SpsA, Chain A"/>
    <property type="match status" value="1"/>
</dbReference>
<keyword evidence="3" id="KW-1185">Reference proteome</keyword>
<organism evidence="2 3">
    <name type="scientific">Massilia phyllostachyos</name>
    <dbReference type="NCBI Taxonomy" id="2898585"/>
    <lineage>
        <taxon>Bacteria</taxon>
        <taxon>Pseudomonadati</taxon>
        <taxon>Pseudomonadota</taxon>
        <taxon>Betaproteobacteria</taxon>
        <taxon>Burkholderiales</taxon>
        <taxon>Oxalobacteraceae</taxon>
        <taxon>Telluria group</taxon>
        <taxon>Massilia</taxon>
    </lineage>
</organism>
<dbReference type="SUPFAM" id="SSF53448">
    <property type="entry name" value="Nucleotide-diphospho-sugar transferases"/>
    <property type="match status" value="1"/>
</dbReference>
<gene>
    <name evidence="2" type="ORF">LQ564_24125</name>
</gene>
<evidence type="ECO:0000313" key="3">
    <source>
        <dbReference type="Proteomes" id="UP001179361"/>
    </source>
</evidence>
<dbReference type="CDD" id="cd00761">
    <property type="entry name" value="Glyco_tranf_GTA_type"/>
    <property type="match status" value="1"/>
</dbReference>
<accession>A0ABS8QEQ3</accession>
<dbReference type="RefSeq" id="WP_231060665.1">
    <property type="nucleotide sequence ID" value="NZ_JAJNOC010000012.1"/>
</dbReference>
<feature type="domain" description="Glycosyltransferase 2-like" evidence="1">
    <location>
        <begin position="9"/>
        <end position="112"/>
    </location>
</feature>
<name>A0ABS8QEQ3_9BURK</name>
<dbReference type="PANTHER" id="PTHR43685">
    <property type="entry name" value="GLYCOSYLTRANSFERASE"/>
    <property type="match status" value="1"/>
</dbReference>
<proteinExistence type="predicted"/>
<evidence type="ECO:0000259" key="1">
    <source>
        <dbReference type="Pfam" id="PF00535"/>
    </source>
</evidence>
<sequence length="313" mass="34314">MHASAPKFSVIIPNYNNAGTLARALDSALSQTWPAHEIIVVDDGSVDDSRAVAASYGDRIVYLYQPNAGVSAARNAGVRHASGDWLAFLDADDTFAPERLAAHADWIRRDPDLDFLLSDQDFRAPDGSFLHRSIDATPFGRALLERHRGQAEIVLGEDDFGPLIGHGFVEIRTLSLPRHTFERLGGFPLGKKIGEDVHLMVRLCAASRRAGVVTQSLADYYLYPASAIRKDVAGAQRASVSLFEELLGELAGASPGVRAGMREKLRQARLNMAYMHLRQGRRRAAVDSVLPLLRPLPRWGSLCDVLSIVRGIR</sequence>
<evidence type="ECO:0000313" key="2">
    <source>
        <dbReference type="EMBL" id="MCD2519395.1"/>
    </source>
</evidence>
<dbReference type="InterPro" id="IPR050834">
    <property type="entry name" value="Glycosyltransf_2"/>
</dbReference>
<dbReference type="EMBL" id="JAJNOC010000012">
    <property type="protein sequence ID" value="MCD2519395.1"/>
    <property type="molecule type" value="Genomic_DNA"/>
</dbReference>
<comment type="caution">
    <text evidence="2">The sequence shown here is derived from an EMBL/GenBank/DDBJ whole genome shotgun (WGS) entry which is preliminary data.</text>
</comment>
<dbReference type="InterPro" id="IPR001173">
    <property type="entry name" value="Glyco_trans_2-like"/>
</dbReference>
<dbReference type="Proteomes" id="UP001179361">
    <property type="component" value="Unassembled WGS sequence"/>
</dbReference>
<reference evidence="2" key="1">
    <citation type="submission" date="2021-11" db="EMBL/GenBank/DDBJ databases">
        <title>The complete genome of Massilia sp sp. G4R7.</title>
        <authorList>
            <person name="Liu L."/>
            <person name="Yue J."/>
            <person name="Yuan J."/>
            <person name="Yang F."/>
            <person name="Li L."/>
        </authorList>
    </citation>
    <scope>NUCLEOTIDE SEQUENCE</scope>
    <source>
        <strain evidence="2">G4R7</strain>
    </source>
</reference>
<dbReference type="InterPro" id="IPR029044">
    <property type="entry name" value="Nucleotide-diphossugar_trans"/>
</dbReference>
<dbReference type="Pfam" id="PF00535">
    <property type="entry name" value="Glycos_transf_2"/>
    <property type="match status" value="1"/>
</dbReference>